<evidence type="ECO:0000256" key="5">
    <source>
        <dbReference type="ARBA" id="ARBA00023014"/>
    </source>
</evidence>
<gene>
    <name evidence="9" type="ORF">GF867_03050</name>
    <name evidence="8" type="ORF">GIY09_02790</name>
    <name evidence="7" type="ORF">GIY11_00910</name>
</gene>
<dbReference type="Pfam" id="PF13370">
    <property type="entry name" value="Fer4_13"/>
    <property type="match status" value="1"/>
</dbReference>
<proteinExistence type="predicted"/>
<evidence type="ECO:0000313" key="8">
    <source>
        <dbReference type="EMBL" id="MRI84826.1"/>
    </source>
</evidence>
<evidence type="ECO:0000256" key="1">
    <source>
        <dbReference type="ARBA" id="ARBA00022448"/>
    </source>
</evidence>
<dbReference type="PANTHER" id="PTHR36923:SF3">
    <property type="entry name" value="FERREDOXIN"/>
    <property type="match status" value="1"/>
</dbReference>
<evidence type="ECO:0000313" key="10">
    <source>
        <dbReference type="Proteomes" id="UP000430975"/>
    </source>
</evidence>
<evidence type="ECO:0000256" key="2">
    <source>
        <dbReference type="ARBA" id="ARBA00022723"/>
    </source>
</evidence>
<keyword evidence="10" id="KW-1185">Reference proteome</keyword>
<protein>
    <submittedName>
        <fullName evidence="8">Ferredoxin</fullName>
    </submittedName>
</protein>
<comment type="caution">
    <text evidence="8">The sequence shown here is derived from an EMBL/GenBank/DDBJ whole genome shotgun (WGS) entry which is preliminary data.</text>
</comment>
<sequence length="67" mass="7682">MNRLDIIPEKCIACGLCYLHYPEVFDCKDDGIAFIKKESKPLQQEMATPAAYRCPTRAIEIIEHPEN</sequence>
<dbReference type="EMBL" id="WJQR01000001">
    <property type="protein sequence ID" value="MRI80592.1"/>
    <property type="molecule type" value="Genomic_DNA"/>
</dbReference>
<evidence type="ECO:0000259" key="6">
    <source>
        <dbReference type="PROSITE" id="PS51379"/>
    </source>
</evidence>
<dbReference type="GO" id="GO:0051536">
    <property type="term" value="F:iron-sulfur cluster binding"/>
    <property type="evidence" value="ECO:0007669"/>
    <property type="project" value="UniProtKB-KW"/>
</dbReference>
<dbReference type="Proteomes" id="UP000469870">
    <property type="component" value="Unassembled WGS sequence"/>
</dbReference>
<dbReference type="EMBL" id="WJQS01000002">
    <property type="protein sequence ID" value="MRI84826.1"/>
    <property type="molecule type" value="Genomic_DNA"/>
</dbReference>
<keyword evidence="4" id="KW-0408">Iron</keyword>
<evidence type="ECO:0000313" key="12">
    <source>
        <dbReference type="Proteomes" id="UP000469870"/>
    </source>
</evidence>
<evidence type="ECO:0000313" key="9">
    <source>
        <dbReference type="EMBL" id="MRJ46546.1"/>
    </source>
</evidence>
<evidence type="ECO:0000313" key="7">
    <source>
        <dbReference type="EMBL" id="MRI80592.1"/>
    </source>
</evidence>
<evidence type="ECO:0000256" key="4">
    <source>
        <dbReference type="ARBA" id="ARBA00023004"/>
    </source>
</evidence>
<accession>A0A6I2GC72</accession>
<dbReference type="Proteomes" id="UP000440066">
    <property type="component" value="Unassembled WGS sequence"/>
</dbReference>
<dbReference type="GO" id="GO:0046872">
    <property type="term" value="F:metal ion binding"/>
    <property type="evidence" value="ECO:0007669"/>
    <property type="project" value="UniProtKB-KW"/>
</dbReference>
<organism evidence="8 10">
    <name type="scientific">Fundicoccus ignavus</name>
    <dbReference type="NCBI Taxonomy" id="2664442"/>
    <lineage>
        <taxon>Bacteria</taxon>
        <taxon>Bacillati</taxon>
        <taxon>Bacillota</taxon>
        <taxon>Bacilli</taxon>
        <taxon>Lactobacillales</taxon>
        <taxon>Aerococcaceae</taxon>
        <taxon>Fundicoccus</taxon>
    </lineage>
</organism>
<reference evidence="9 11" key="1">
    <citation type="submission" date="2019-11" db="EMBL/GenBank/DDBJ databases">
        <title>Characterisation of Fundicoccus ignavus gen. nov. sp. nov., a novel genus of the family Aerococcaceae from bulk tank milk.</title>
        <authorList>
            <person name="Siebert A."/>
            <person name="Huptas C."/>
            <person name="Wenning M."/>
            <person name="Scherer S."/>
            <person name="Doll E.V."/>
        </authorList>
    </citation>
    <scope>NUCLEOTIDE SEQUENCE [LARGE SCALE GENOMIC DNA]</scope>
    <source>
        <strain evidence="9 11">DSM 109652</strain>
    </source>
</reference>
<keyword evidence="5" id="KW-0411">Iron-sulfur</keyword>
<dbReference type="PANTHER" id="PTHR36923">
    <property type="entry name" value="FERREDOXIN"/>
    <property type="match status" value="1"/>
</dbReference>
<evidence type="ECO:0000256" key="3">
    <source>
        <dbReference type="ARBA" id="ARBA00022982"/>
    </source>
</evidence>
<dbReference type="InterPro" id="IPR017896">
    <property type="entry name" value="4Fe4S_Fe-S-bd"/>
</dbReference>
<evidence type="ECO:0000313" key="11">
    <source>
        <dbReference type="Proteomes" id="UP000440066"/>
    </source>
</evidence>
<keyword evidence="1" id="KW-0813">Transport</keyword>
<dbReference type="RefSeq" id="WP_311453471.1">
    <property type="nucleotide sequence ID" value="NZ_WJQR01000001.1"/>
</dbReference>
<name>A0A6I2GC72_9LACT</name>
<dbReference type="InterPro" id="IPR051269">
    <property type="entry name" value="Fe-S_cluster_ET"/>
</dbReference>
<dbReference type="AlphaFoldDB" id="A0A6I2GC72"/>
<dbReference type="Proteomes" id="UP000430975">
    <property type="component" value="Unassembled WGS sequence"/>
</dbReference>
<reference evidence="10 12" key="2">
    <citation type="submission" date="2019-11" db="EMBL/GenBank/DDBJ databases">
        <title>Characterisation of Fundicoccus ignavus gen. nov. sp. nov., a novel genus of the family Aerococcaceae isolated from bulk tank milk.</title>
        <authorList>
            <person name="Siebert A."/>
            <person name="Huptas C."/>
            <person name="Wenning M."/>
            <person name="Scherer S."/>
            <person name="Doll E.V."/>
        </authorList>
    </citation>
    <scope>NUCLEOTIDE SEQUENCE [LARGE SCALE GENOMIC DNA]</scope>
    <source>
        <strain evidence="7 12">DSM 109653</strain>
        <strain evidence="8 10">WS4759</strain>
    </source>
</reference>
<dbReference type="SUPFAM" id="SSF54862">
    <property type="entry name" value="4Fe-4S ferredoxins"/>
    <property type="match status" value="1"/>
</dbReference>
<feature type="domain" description="4Fe-4S ferredoxin-type" evidence="6">
    <location>
        <begin position="2"/>
        <end position="30"/>
    </location>
</feature>
<dbReference type="PROSITE" id="PS51379">
    <property type="entry name" value="4FE4S_FER_2"/>
    <property type="match status" value="1"/>
</dbReference>
<dbReference type="EMBL" id="WJQT01000002">
    <property type="protein sequence ID" value="MRJ46546.1"/>
    <property type="molecule type" value="Genomic_DNA"/>
</dbReference>
<keyword evidence="2" id="KW-0479">Metal-binding</keyword>
<dbReference type="Gene3D" id="3.30.70.20">
    <property type="match status" value="1"/>
</dbReference>
<keyword evidence="3" id="KW-0249">Electron transport</keyword>